<dbReference type="InterPro" id="IPR006194">
    <property type="entry name" value="Gly-tRNA-synth_heterodimer"/>
</dbReference>
<dbReference type="EC" id="6.1.1.14" evidence="9"/>
<dbReference type="SUPFAM" id="SSF109604">
    <property type="entry name" value="HD-domain/PDEase-like"/>
    <property type="match status" value="1"/>
</dbReference>
<keyword evidence="4 9" id="KW-0547">Nucleotide-binding</keyword>
<evidence type="ECO:0000256" key="9">
    <source>
        <dbReference type="HAMAP-Rule" id="MF_00255"/>
    </source>
</evidence>
<evidence type="ECO:0000256" key="1">
    <source>
        <dbReference type="ARBA" id="ARBA00008226"/>
    </source>
</evidence>
<organism evidence="10 11">
    <name type="scientific">Sinimarinibacterium thermocellulolyticum</name>
    <dbReference type="NCBI Taxonomy" id="3170016"/>
    <lineage>
        <taxon>Bacteria</taxon>
        <taxon>Pseudomonadati</taxon>
        <taxon>Pseudomonadota</taxon>
        <taxon>Gammaproteobacteria</taxon>
        <taxon>Nevskiales</taxon>
        <taxon>Nevskiaceae</taxon>
        <taxon>Sinimarinibacterium</taxon>
    </lineage>
</organism>
<dbReference type="PANTHER" id="PTHR30075">
    <property type="entry name" value="GLYCYL-TRNA SYNTHETASE"/>
    <property type="match status" value="1"/>
</dbReference>
<protein>
    <recommendedName>
        <fullName evidence="9">Glycine--tRNA ligase beta subunit</fullName>
        <ecNumber evidence="9">6.1.1.14</ecNumber>
    </recommendedName>
    <alternativeName>
        <fullName evidence="9">Glycyl-tRNA synthetase beta subunit</fullName>
        <shortName evidence="9">GlyRS</shortName>
    </alternativeName>
</protein>
<evidence type="ECO:0000256" key="6">
    <source>
        <dbReference type="ARBA" id="ARBA00022917"/>
    </source>
</evidence>
<evidence type="ECO:0000256" key="3">
    <source>
        <dbReference type="ARBA" id="ARBA00022598"/>
    </source>
</evidence>
<evidence type="ECO:0000256" key="8">
    <source>
        <dbReference type="ARBA" id="ARBA00047937"/>
    </source>
</evidence>
<dbReference type="Pfam" id="PF02092">
    <property type="entry name" value="tRNA_synt_2f"/>
    <property type="match status" value="1"/>
</dbReference>
<dbReference type="Proteomes" id="UP001465331">
    <property type="component" value="Unassembled WGS sequence"/>
</dbReference>
<reference evidence="10 11" key="1">
    <citation type="submission" date="2024-06" db="EMBL/GenBank/DDBJ databases">
        <authorList>
            <person name="Li Z."/>
            <person name="Jiang Y."/>
        </authorList>
    </citation>
    <scope>NUCLEOTIDE SEQUENCE [LARGE SCALE GENOMIC DNA]</scope>
    <source>
        <strain evidence="10 11">HSW-8</strain>
    </source>
</reference>
<keyword evidence="7 9" id="KW-0030">Aminoacyl-tRNA synthetase</keyword>
<evidence type="ECO:0000256" key="2">
    <source>
        <dbReference type="ARBA" id="ARBA00011209"/>
    </source>
</evidence>
<comment type="catalytic activity">
    <reaction evidence="8 9">
        <text>tRNA(Gly) + glycine + ATP = glycyl-tRNA(Gly) + AMP + diphosphate</text>
        <dbReference type="Rhea" id="RHEA:16013"/>
        <dbReference type="Rhea" id="RHEA-COMP:9664"/>
        <dbReference type="Rhea" id="RHEA-COMP:9683"/>
        <dbReference type="ChEBI" id="CHEBI:30616"/>
        <dbReference type="ChEBI" id="CHEBI:33019"/>
        <dbReference type="ChEBI" id="CHEBI:57305"/>
        <dbReference type="ChEBI" id="CHEBI:78442"/>
        <dbReference type="ChEBI" id="CHEBI:78522"/>
        <dbReference type="ChEBI" id="CHEBI:456215"/>
        <dbReference type="EC" id="6.1.1.14"/>
    </reaction>
</comment>
<keyword evidence="11" id="KW-1185">Reference proteome</keyword>
<keyword evidence="6 9" id="KW-0648">Protein biosynthesis</keyword>
<comment type="subcellular location">
    <subcellularLocation>
        <location evidence="9">Cytoplasm</location>
    </subcellularLocation>
</comment>
<dbReference type="RefSeq" id="WP_352887798.1">
    <property type="nucleotide sequence ID" value="NZ_JBEPIJ010000003.1"/>
</dbReference>
<keyword evidence="9" id="KW-0963">Cytoplasm</keyword>
<name>A0ABV2A7N0_9GAMM</name>
<dbReference type="EMBL" id="JBEPIJ010000003">
    <property type="protein sequence ID" value="MES0873260.1"/>
    <property type="molecule type" value="Genomic_DNA"/>
</dbReference>
<dbReference type="PANTHER" id="PTHR30075:SF2">
    <property type="entry name" value="GLYCINE--TRNA LIGASE, CHLOROPLASTIC_MITOCHONDRIAL 2"/>
    <property type="match status" value="1"/>
</dbReference>
<comment type="subunit">
    <text evidence="2 9">Tetramer of two alpha and two beta subunits.</text>
</comment>
<dbReference type="InterPro" id="IPR015944">
    <property type="entry name" value="Gly-tRNA-synth_bsu"/>
</dbReference>
<gene>
    <name evidence="9 10" type="primary">glyS</name>
    <name evidence="10" type="ORF">ABSH63_04425</name>
</gene>
<evidence type="ECO:0000256" key="4">
    <source>
        <dbReference type="ARBA" id="ARBA00022741"/>
    </source>
</evidence>
<evidence type="ECO:0000313" key="10">
    <source>
        <dbReference type="EMBL" id="MES0873260.1"/>
    </source>
</evidence>
<proteinExistence type="inferred from homology"/>
<dbReference type="HAMAP" id="MF_00255">
    <property type="entry name" value="Gly_tRNA_synth_beta"/>
    <property type="match status" value="1"/>
</dbReference>
<dbReference type="GO" id="GO:0004820">
    <property type="term" value="F:glycine-tRNA ligase activity"/>
    <property type="evidence" value="ECO:0007669"/>
    <property type="project" value="UniProtKB-EC"/>
</dbReference>
<dbReference type="PRINTS" id="PR01045">
    <property type="entry name" value="TRNASYNTHGB"/>
</dbReference>
<evidence type="ECO:0000313" key="11">
    <source>
        <dbReference type="Proteomes" id="UP001465331"/>
    </source>
</evidence>
<dbReference type="PROSITE" id="PS50861">
    <property type="entry name" value="AA_TRNA_LIGASE_II_GLYAB"/>
    <property type="match status" value="1"/>
</dbReference>
<sequence length="694" mass="75214">MSCDLLLEIGTEDLPARYVQPLAEALRDGLCKGLTTRGIAHAGVRIFATPRRIATLIDAVAERQNEQTVERLGPALTAAFRDGQPTPAALGFAKSCGVQVSALGQKDGKLYFAKKTPGRATAELLPEIFEDTLKAMDALVPKRMRWGSGEGTFVRPVQWLVCLLGGEVVPLARFGLSASNVTYGHRFHAPAAIPLRAPADYPAALTAAKVWADIDSRRAEIRRQVQAQAAALGGHARICEALLDEVTALVEWPVAITGHFEPHFLELPPEVIVATVETNQRYFTVFHDVEQTVLTNAFITVCNIESRDVAQVIAGNERVVRPRLSDALFFWQQDLKQPLAAYLPGLDRVTFHKDLGSIGDKARRLRDLAASIAAALGVDKAAVAHAATLCKADLVTKMVYEFPELQGLMGGYYAAKSGEGAEVSQAIREHYLPTQQGTPIPSTRIGQILALADKLDTLAGIFAIGQKPSASKDPYALRRAALGVLRICLEAELPLDLRTLLSAALALQPASARSDAVLRELEDFIFERLRAHLVGRNVDGRDITAETFEAVRAMDVTQPLDFLRRLLAVHAFVAETAAPDLAAANKRVRNILRQAGTVAGAVDPARLALDAERVLFERMNALEAENARIGDYRTRLVNLAALRAPVDAFFDEVMVNVDDAALRANRLALLAQLDRLCRSVADLACLPGRTDAAA</sequence>
<comment type="caution">
    <text evidence="10">The sequence shown here is derived from an EMBL/GenBank/DDBJ whole genome shotgun (WGS) entry which is preliminary data.</text>
</comment>
<accession>A0ABV2A7N0</accession>
<keyword evidence="3 9" id="KW-0436">Ligase</keyword>
<keyword evidence="5 9" id="KW-0067">ATP-binding</keyword>
<evidence type="ECO:0000256" key="7">
    <source>
        <dbReference type="ARBA" id="ARBA00023146"/>
    </source>
</evidence>
<comment type="similarity">
    <text evidence="1 9">Belongs to the class-II aminoacyl-tRNA synthetase family.</text>
</comment>
<evidence type="ECO:0000256" key="5">
    <source>
        <dbReference type="ARBA" id="ARBA00022840"/>
    </source>
</evidence>
<dbReference type="NCBIfam" id="TIGR00211">
    <property type="entry name" value="glyS"/>
    <property type="match status" value="1"/>
</dbReference>